<dbReference type="InterPro" id="IPR040350">
    <property type="entry name" value="TMEM272"/>
</dbReference>
<feature type="transmembrane region" description="Helical" evidence="2">
    <location>
        <begin position="46"/>
        <end position="65"/>
    </location>
</feature>
<reference evidence="3" key="1">
    <citation type="submission" date="2022-01" db="EMBL/GenBank/DDBJ databases">
        <authorList>
            <person name="King R."/>
        </authorList>
    </citation>
    <scope>NUCLEOTIDE SEQUENCE</scope>
</reference>
<gene>
    <name evidence="3" type="ORF">PHYEVI_LOCUS5330</name>
</gene>
<feature type="transmembrane region" description="Helical" evidence="2">
    <location>
        <begin position="77"/>
        <end position="95"/>
    </location>
</feature>
<dbReference type="EMBL" id="OU900095">
    <property type="protein sequence ID" value="CAG9858943.1"/>
    <property type="molecule type" value="Genomic_DNA"/>
</dbReference>
<dbReference type="AlphaFoldDB" id="A0A9N9XMZ8"/>
<dbReference type="PANTHER" id="PTHR33444">
    <property type="entry name" value="SI:DKEY-19B23.12-RELATED"/>
    <property type="match status" value="1"/>
</dbReference>
<proteinExistence type="predicted"/>
<accession>A0A9N9XMZ8</accession>
<keyword evidence="2" id="KW-1133">Transmembrane helix</keyword>
<dbReference type="Proteomes" id="UP001153712">
    <property type="component" value="Chromosome 2"/>
</dbReference>
<feature type="transmembrane region" description="Helical" evidence="2">
    <location>
        <begin position="107"/>
        <end position="128"/>
    </location>
</feature>
<dbReference type="PANTHER" id="PTHR33444:SF2">
    <property type="entry name" value="MARVEL DOMAIN-CONTAINING PROTEIN"/>
    <property type="match status" value="1"/>
</dbReference>
<sequence>MENPQTTDSTAQNQPLNNAEDGNAAAISRNARITKIKQKFLPGFRITLLLSLAIYIAMLVIGILGVHKCPVEENIPLFLIATGAIGLITKILTYARERLLRHFQVKFVESSLYTVEIVFLILGAYWVYKEYPPNYDPGVTFYCQKTAYLFAFVYITVVLVIIGLGVLAGLICVMCCAICVASLSSCLLNCDIEGQKNEDNEKDGDDEQEEKALKDDDKDKEKEKEGTSND</sequence>
<organism evidence="3 4">
    <name type="scientific">Phyllotreta striolata</name>
    <name type="common">Striped flea beetle</name>
    <name type="synonym">Crioceris striolata</name>
    <dbReference type="NCBI Taxonomy" id="444603"/>
    <lineage>
        <taxon>Eukaryota</taxon>
        <taxon>Metazoa</taxon>
        <taxon>Ecdysozoa</taxon>
        <taxon>Arthropoda</taxon>
        <taxon>Hexapoda</taxon>
        <taxon>Insecta</taxon>
        <taxon>Pterygota</taxon>
        <taxon>Neoptera</taxon>
        <taxon>Endopterygota</taxon>
        <taxon>Coleoptera</taxon>
        <taxon>Polyphaga</taxon>
        <taxon>Cucujiformia</taxon>
        <taxon>Chrysomeloidea</taxon>
        <taxon>Chrysomelidae</taxon>
        <taxon>Galerucinae</taxon>
        <taxon>Alticini</taxon>
        <taxon>Phyllotreta</taxon>
    </lineage>
</organism>
<feature type="region of interest" description="Disordered" evidence="1">
    <location>
        <begin position="195"/>
        <end position="230"/>
    </location>
</feature>
<evidence type="ECO:0000313" key="3">
    <source>
        <dbReference type="EMBL" id="CAG9858943.1"/>
    </source>
</evidence>
<feature type="transmembrane region" description="Helical" evidence="2">
    <location>
        <begin position="148"/>
        <end position="181"/>
    </location>
</feature>
<keyword evidence="2" id="KW-0812">Transmembrane</keyword>
<evidence type="ECO:0000313" key="4">
    <source>
        <dbReference type="Proteomes" id="UP001153712"/>
    </source>
</evidence>
<evidence type="ECO:0008006" key="5">
    <source>
        <dbReference type="Google" id="ProtNLM"/>
    </source>
</evidence>
<keyword evidence="4" id="KW-1185">Reference proteome</keyword>
<dbReference type="OrthoDB" id="6157510at2759"/>
<feature type="compositionally biased region" description="Basic and acidic residues" evidence="1">
    <location>
        <begin position="210"/>
        <end position="230"/>
    </location>
</feature>
<name>A0A9N9XMZ8_PHYSR</name>
<feature type="compositionally biased region" description="Acidic residues" evidence="1">
    <location>
        <begin position="200"/>
        <end position="209"/>
    </location>
</feature>
<keyword evidence="2" id="KW-0472">Membrane</keyword>
<evidence type="ECO:0000256" key="2">
    <source>
        <dbReference type="SAM" id="Phobius"/>
    </source>
</evidence>
<evidence type="ECO:0000256" key="1">
    <source>
        <dbReference type="SAM" id="MobiDB-lite"/>
    </source>
</evidence>
<protein>
    <recommendedName>
        <fullName evidence="5">Transmembrane protein</fullName>
    </recommendedName>
</protein>